<organism evidence="3 4">
    <name type="scientific">Pseudahrensia aquimaris</name>
    <dbReference type="NCBI Taxonomy" id="744461"/>
    <lineage>
        <taxon>Bacteria</taxon>
        <taxon>Pseudomonadati</taxon>
        <taxon>Pseudomonadota</taxon>
        <taxon>Alphaproteobacteria</taxon>
        <taxon>Hyphomicrobiales</taxon>
        <taxon>Ahrensiaceae</taxon>
        <taxon>Pseudahrensia</taxon>
    </lineage>
</organism>
<reference evidence="4" key="1">
    <citation type="journal article" date="2019" name="Int. J. Syst. Evol. Microbiol.">
        <title>The Global Catalogue of Microorganisms (GCM) 10K type strain sequencing project: providing services to taxonomists for standard genome sequencing and annotation.</title>
        <authorList>
            <consortium name="The Broad Institute Genomics Platform"/>
            <consortium name="The Broad Institute Genome Sequencing Center for Infectious Disease"/>
            <person name="Wu L."/>
            <person name="Ma J."/>
        </authorList>
    </citation>
    <scope>NUCLEOTIDE SEQUENCE [LARGE SCALE GENOMIC DNA]</scope>
    <source>
        <strain evidence="4">CCUG 60023</strain>
    </source>
</reference>
<feature type="domain" description="Saccharopine dehydrogenase NADP binding" evidence="1">
    <location>
        <begin position="3"/>
        <end position="122"/>
    </location>
</feature>
<dbReference type="PANTHER" id="PTHR43796:SF2">
    <property type="entry name" value="CARBOXYNORSPERMIDINE SYNTHASE"/>
    <property type="match status" value="1"/>
</dbReference>
<evidence type="ECO:0000259" key="2">
    <source>
        <dbReference type="Pfam" id="PF13761"/>
    </source>
</evidence>
<keyword evidence="4" id="KW-1185">Reference proteome</keyword>
<dbReference type="RefSeq" id="WP_377212378.1">
    <property type="nucleotide sequence ID" value="NZ_JBHTJV010000009.1"/>
</dbReference>
<evidence type="ECO:0000313" key="4">
    <source>
        <dbReference type="Proteomes" id="UP001597101"/>
    </source>
</evidence>
<sequence>MRVVVLGGYGVFGSRIATLLVRDGMEVWIAGRRRSAVDAEVRRLGSLARPLEVDIDGDLSPIFEPNPQLVIDAVGPFGTYTDRPDPYAVPRACLHHGADYVDLSDDATYTQGIVALDEEAQRLGRRVLSGASSVPGLSSIVASTLVEDMSEVVSIETAILPGNRAPRGTSVIAGIVSQLGRSIRVWRGGVWRPTPVWGEPAAIRLAPDLKRVGRMIEVPDLALFPAEFGARSVTFRAGMEIWPLDRGMQILAMVRRRFPFAVTTRRAGWLRQLATLLEPFGTDRGGMRVAVVGRKAGGQEVELSEWCLVAEAGEGPFMPGIVCRTLARRIANEQKDIAPGARPCLAEATLEEIEDALGDLAVKTTRYRRPFPSLFRSAIGSNWHALPAEVRQLHDVHEMESFSGIARVETGRSFVARIVRTVFGFPNASESVSVRVKKTRHGLPGAPRERWERFFGRQRFMSQLRPSQRAGHIRERFGPLEFELRLEAEASGVNWHVERGWCFGVPLPGKLLPISHTREHVTSDGFSFDVGLHAPFGLGLIVRYVGWLKPDEEAAATSAISELAKQSAES</sequence>
<protein>
    <submittedName>
        <fullName evidence="3">DUF4166 domain-containing protein</fullName>
    </submittedName>
</protein>
<evidence type="ECO:0000259" key="1">
    <source>
        <dbReference type="Pfam" id="PF03435"/>
    </source>
</evidence>
<gene>
    <name evidence="3" type="ORF">ACFQ14_08860</name>
</gene>
<accession>A0ABW3FGX0</accession>
<comment type="caution">
    <text evidence="3">The sequence shown here is derived from an EMBL/GenBank/DDBJ whole genome shotgun (WGS) entry which is preliminary data.</text>
</comment>
<dbReference type="InterPro" id="IPR025311">
    <property type="entry name" value="DUF4166"/>
</dbReference>
<dbReference type="EMBL" id="JBHTJV010000009">
    <property type="protein sequence ID" value="MFD0916515.1"/>
    <property type="molecule type" value="Genomic_DNA"/>
</dbReference>
<name>A0ABW3FGX0_9HYPH</name>
<evidence type="ECO:0000313" key="3">
    <source>
        <dbReference type="EMBL" id="MFD0916515.1"/>
    </source>
</evidence>
<dbReference type="Pfam" id="PF13761">
    <property type="entry name" value="DUF4166"/>
    <property type="match status" value="1"/>
</dbReference>
<proteinExistence type="predicted"/>
<dbReference type="PANTHER" id="PTHR43796">
    <property type="entry name" value="CARBOXYNORSPERMIDINE SYNTHASE"/>
    <property type="match status" value="1"/>
</dbReference>
<dbReference type="InterPro" id="IPR036291">
    <property type="entry name" value="NAD(P)-bd_dom_sf"/>
</dbReference>
<dbReference type="InterPro" id="IPR005097">
    <property type="entry name" value="Sacchrp_dh_NADP-bd"/>
</dbReference>
<feature type="domain" description="DUF4166" evidence="2">
    <location>
        <begin position="386"/>
        <end position="548"/>
    </location>
</feature>
<dbReference type="SUPFAM" id="SSF51735">
    <property type="entry name" value="NAD(P)-binding Rossmann-fold domains"/>
    <property type="match status" value="1"/>
</dbReference>
<dbReference type="Gene3D" id="3.40.50.720">
    <property type="entry name" value="NAD(P)-binding Rossmann-like Domain"/>
    <property type="match status" value="1"/>
</dbReference>
<dbReference type="Pfam" id="PF03435">
    <property type="entry name" value="Sacchrp_dh_NADP"/>
    <property type="match status" value="1"/>
</dbReference>
<dbReference type="Proteomes" id="UP001597101">
    <property type="component" value="Unassembled WGS sequence"/>
</dbReference>